<evidence type="ECO:0000313" key="3">
    <source>
        <dbReference type="Proteomes" id="UP000324800"/>
    </source>
</evidence>
<dbReference type="EMBL" id="SNRW01000249">
    <property type="protein sequence ID" value="KAA6402352.1"/>
    <property type="molecule type" value="Genomic_DNA"/>
</dbReference>
<protein>
    <submittedName>
        <fullName evidence="2">Uncharacterized protein</fullName>
    </submittedName>
</protein>
<gene>
    <name evidence="2" type="ORF">EZS28_002123</name>
</gene>
<accession>A0A5J4X672</accession>
<evidence type="ECO:0000256" key="1">
    <source>
        <dbReference type="SAM" id="MobiDB-lite"/>
    </source>
</evidence>
<name>A0A5J4X672_9EUKA</name>
<dbReference type="Proteomes" id="UP000324800">
    <property type="component" value="Unassembled WGS sequence"/>
</dbReference>
<feature type="region of interest" description="Disordered" evidence="1">
    <location>
        <begin position="111"/>
        <end position="133"/>
    </location>
</feature>
<dbReference type="AlphaFoldDB" id="A0A5J4X672"/>
<proteinExistence type="predicted"/>
<feature type="region of interest" description="Disordered" evidence="1">
    <location>
        <begin position="154"/>
        <end position="191"/>
    </location>
</feature>
<reference evidence="2 3" key="1">
    <citation type="submission" date="2019-03" db="EMBL/GenBank/DDBJ databases">
        <title>Single cell metagenomics reveals metabolic interactions within the superorganism composed of flagellate Streblomastix strix and complex community of Bacteroidetes bacteria on its surface.</title>
        <authorList>
            <person name="Treitli S.C."/>
            <person name="Kolisko M."/>
            <person name="Husnik F."/>
            <person name="Keeling P."/>
            <person name="Hampl V."/>
        </authorList>
    </citation>
    <scope>NUCLEOTIDE SEQUENCE [LARGE SCALE GENOMIC DNA]</scope>
    <source>
        <strain evidence="2">ST1C</strain>
    </source>
</reference>
<feature type="compositionally biased region" description="Basic and acidic residues" evidence="1">
    <location>
        <begin position="174"/>
        <end position="191"/>
    </location>
</feature>
<comment type="caution">
    <text evidence="2">The sequence shown here is derived from an EMBL/GenBank/DDBJ whole genome shotgun (WGS) entry which is preliminary data.</text>
</comment>
<sequence length="191" mass="21880">MQSSIVETLKEFHESGVDPWDGLFGSAQINLKFEDSQDVCKQISSADINIFSEKMSQYLNTHKSESTTEHCVKSTLNERNWINPNSSSISKQIVPKNRYPPFKAYLHHHIQPPPDISVDDDDDDENSMKEEHGEIIGPDQAKVWINRIGLLEKSSGNTFDINPEDAPKRKRRRIDNSQLRKSETTKEIKSK</sequence>
<organism evidence="2 3">
    <name type="scientific">Streblomastix strix</name>
    <dbReference type="NCBI Taxonomy" id="222440"/>
    <lineage>
        <taxon>Eukaryota</taxon>
        <taxon>Metamonada</taxon>
        <taxon>Preaxostyla</taxon>
        <taxon>Oxymonadida</taxon>
        <taxon>Streblomastigidae</taxon>
        <taxon>Streblomastix</taxon>
    </lineage>
</organism>
<evidence type="ECO:0000313" key="2">
    <source>
        <dbReference type="EMBL" id="KAA6402352.1"/>
    </source>
</evidence>